<gene>
    <name evidence="5" type="primary">CG3887_1</name>
    <name evidence="7" type="synonym">SelT</name>
    <name evidence="5" type="ORF">g.47549</name>
</gene>
<keyword evidence="1 4" id="KW-0732">Signal</keyword>
<evidence type="ECO:0000256" key="2">
    <source>
        <dbReference type="ARBA" id="ARBA00023284"/>
    </source>
</evidence>
<sequence length="199" mass="22878">MGSLRVSLGILLIICFIGGKIVVGDDEEISLTKFGSKTGPTIKFFYCYSCGYKRVFDEYASILRQKYPELQIYGENYDPPGYNMLLAKFLGTAKILIILLIISGINLAQWLGQQQQPFWWEWCLNNKFYACIMIFFICNAIEGQLISSGAFEIHFNDVPVWSKLETGRVPQLPELFQIIDNHIQMLFPDRESLEMSFTK</sequence>
<evidence type="ECO:0000256" key="4">
    <source>
        <dbReference type="SAM" id="SignalP"/>
    </source>
</evidence>
<keyword evidence="2" id="KW-0676">Redox-active center</keyword>
<dbReference type="GO" id="GO:0045454">
    <property type="term" value="P:cell redox homeostasis"/>
    <property type="evidence" value="ECO:0007669"/>
    <property type="project" value="TreeGrafter"/>
</dbReference>
<keyword evidence="6" id="KW-1185">Reference proteome</keyword>
<dbReference type="NCBIfam" id="TIGR02174">
    <property type="entry name" value="CXXU_selWTH"/>
    <property type="match status" value="1"/>
</dbReference>
<evidence type="ECO:0000313" key="7">
    <source>
        <dbReference type="RefSeq" id="XP_011306060.1"/>
    </source>
</evidence>
<accession>A0A0C9R8H8</accession>
<dbReference type="OrthoDB" id="60822at2759"/>
<feature type="transmembrane region" description="Helical" evidence="3">
    <location>
        <begin position="85"/>
        <end position="107"/>
    </location>
</feature>
<dbReference type="GO" id="GO:0005789">
    <property type="term" value="C:endoplasmic reticulum membrane"/>
    <property type="evidence" value="ECO:0007669"/>
    <property type="project" value="TreeGrafter"/>
</dbReference>
<feature type="chain" id="PRO_5044541647" evidence="4">
    <location>
        <begin position="25"/>
        <end position="199"/>
    </location>
</feature>
<reference evidence="7" key="2">
    <citation type="submission" date="2025-04" db="UniProtKB">
        <authorList>
            <consortium name="RefSeq"/>
        </authorList>
    </citation>
    <scope>IDENTIFICATION</scope>
    <source>
        <strain evidence="7">USDA-PBARC FA_bdor</strain>
        <tissue evidence="7">Whole organism</tissue>
    </source>
</reference>
<evidence type="ECO:0000313" key="5">
    <source>
        <dbReference type="EMBL" id="JAG74152.1"/>
    </source>
</evidence>
<feature type="transmembrane region" description="Helical" evidence="3">
    <location>
        <begin position="128"/>
        <end position="146"/>
    </location>
</feature>
<proteinExistence type="predicted"/>
<protein>
    <submittedName>
        <fullName evidence="5">CG3887_1 protein</fullName>
    </submittedName>
    <submittedName>
        <fullName evidence="7">SelT-like protein</fullName>
    </submittedName>
</protein>
<dbReference type="RefSeq" id="XP_011306060.1">
    <property type="nucleotide sequence ID" value="XM_011307758.1"/>
</dbReference>
<dbReference type="KEGG" id="fas:105268310"/>
<dbReference type="PANTHER" id="PTHR13544">
    <property type="entry name" value="SELENOPROTEIN T"/>
    <property type="match status" value="1"/>
</dbReference>
<dbReference type="Proteomes" id="UP000694866">
    <property type="component" value="Unplaced"/>
</dbReference>
<dbReference type="Pfam" id="PF10262">
    <property type="entry name" value="Rdx"/>
    <property type="match status" value="1"/>
</dbReference>
<dbReference type="SUPFAM" id="SSF52833">
    <property type="entry name" value="Thioredoxin-like"/>
    <property type="match status" value="1"/>
</dbReference>
<dbReference type="AlphaFoldDB" id="A0A0C9R8H8"/>
<dbReference type="PANTHER" id="PTHR13544:SF0">
    <property type="entry name" value="THIOREDOXIN REDUCTASE-LIKE SELENOPROTEIN T"/>
    <property type="match status" value="1"/>
</dbReference>
<dbReference type="EMBL" id="GBYB01004385">
    <property type="protein sequence ID" value="JAG74152.1"/>
    <property type="molecule type" value="Transcribed_RNA"/>
</dbReference>
<dbReference type="Gene3D" id="3.40.30.10">
    <property type="entry name" value="Glutaredoxin"/>
    <property type="match status" value="1"/>
</dbReference>
<dbReference type="InterPro" id="IPR036249">
    <property type="entry name" value="Thioredoxin-like_sf"/>
</dbReference>
<feature type="signal peptide" evidence="4">
    <location>
        <begin position="1"/>
        <end position="24"/>
    </location>
</feature>
<dbReference type="GO" id="GO:0004791">
    <property type="term" value="F:thioredoxin-disulfide reductase (NADPH) activity"/>
    <property type="evidence" value="ECO:0007669"/>
    <property type="project" value="TreeGrafter"/>
</dbReference>
<evidence type="ECO:0000256" key="3">
    <source>
        <dbReference type="SAM" id="Phobius"/>
    </source>
</evidence>
<evidence type="ECO:0000313" key="6">
    <source>
        <dbReference type="Proteomes" id="UP000694866"/>
    </source>
</evidence>
<keyword evidence="3" id="KW-1133">Transmembrane helix</keyword>
<evidence type="ECO:0000256" key="1">
    <source>
        <dbReference type="ARBA" id="ARBA00022729"/>
    </source>
</evidence>
<dbReference type="CTD" id="33725"/>
<dbReference type="InterPro" id="IPR011893">
    <property type="entry name" value="Selenoprotein_Rdx-typ"/>
</dbReference>
<dbReference type="GeneID" id="105268310"/>
<accession>A0A9R1TBF6</accession>
<keyword evidence="3" id="KW-0472">Membrane</keyword>
<organism evidence="5">
    <name type="scientific">Fopius arisanus</name>
    <dbReference type="NCBI Taxonomy" id="64838"/>
    <lineage>
        <taxon>Eukaryota</taxon>
        <taxon>Metazoa</taxon>
        <taxon>Ecdysozoa</taxon>
        <taxon>Arthropoda</taxon>
        <taxon>Hexapoda</taxon>
        <taxon>Insecta</taxon>
        <taxon>Pterygota</taxon>
        <taxon>Neoptera</taxon>
        <taxon>Endopterygota</taxon>
        <taxon>Hymenoptera</taxon>
        <taxon>Apocrita</taxon>
        <taxon>Ichneumonoidea</taxon>
        <taxon>Braconidae</taxon>
        <taxon>Opiinae</taxon>
        <taxon>Fopius</taxon>
    </lineage>
</organism>
<name>A0A0C9R8H8_9HYME</name>
<dbReference type="InterPro" id="IPR019389">
    <property type="entry name" value="Selenoprotein_T"/>
</dbReference>
<keyword evidence="3" id="KW-0812">Transmembrane</keyword>
<reference evidence="5" key="1">
    <citation type="submission" date="2015-01" db="EMBL/GenBank/DDBJ databases">
        <title>Transcriptome Assembly of Fopius arisanus.</title>
        <authorList>
            <person name="Geib S."/>
        </authorList>
    </citation>
    <scope>NUCLEOTIDE SEQUENCE</scope>
</reference>